<dbReference type="Proteomes" id="UP000697710">
    <property type="component" value="Unassembled WGS sequence"/>
</dbReference>
<feature type="region of interest" description="Disordered" evidence="1">
    <location>
        <begin position="29"/>
        <end position="49"/>
    </location>
</feature>
<gene>
    <name evidence="3" type="ORF">KC729_05525</name>
</gene>
<evidence type="ECO:0000313" key="3">
    <source>
        <dbReference type="EMBL" id="MCA9727124.1"/>
    </source>
</evidence>
<feature type="region of interest" description="Disordered" evidence="1">
    <location>
        <begin position="149"/>
        <end position="189"/>
    </location>
</feature>
<organism evidence="3 4">
    <name type="scientific">Eiseniibacteriota bacterium</name>
    <dbReference type="NCBI Taxonomy" id="2212470"/>
    <lineage>
        <taxon>Bacteria</taxon>
        <taxon>Candidatus Eiseniibacteriota</taxon>
    </lineage>
</organism>
<evidence type="ECO:0000256" key="1">
    <source>
        <dbReference type="SAM" id="MobiDB-lite"/>
    </source>
</evidence>
<dbReference type="PROSITE" id="PS51257">
    <property type="entry name" value="PROKAR_LIPOPROTEIN"/>
    <property type="match status" value="1"/>
</dbReference>
<sequence length="189" mass="20214">MVNTSRRWMRGLAVLVALGSAVLAGCGKDKPDGGASQAESTSSVPKPENDADRVLADIIGHFQALNYSMTRISDEKTAHEQVPEVKRIVDELHKSLLEGQQLPPEEKAKSTTRYQEFLDAQTQEFSRNIGRLMTIQGASAPIIQILESMPSIEPDAASTPSHIDLSNPPQGDDGGTGDQSSDGGDGHGH</sequence>
<evidence type="ECO:0000256" key="2">
    <source>
        <dbReference type="SAM" id="SignalP"/>
    </source>
</evidence>
<reference evidence="3" key="2">
    <citation type="journal article" date="2021" name="Microbiome">
        <title>Successional dynamics and alternative stable states in a saline activated sludge microbial community over 9 years.</title>
        <authorList>
            <person name="Wang Y."/>
            <person name="Ye J."/>
            <person name="Ju F."/>
            <person name="Liu L."/>
            <person name="Boyd J.A."/>
            <person name="Deng Y."/>
            <person name="Parks D.H."/>
            <person name="Jiang X."/>
            <person name="Yin X."/>
            <person name="Woodcroft B.J."/>
            <person name="Tyson G.W."/>
            <person name="Hugenholtz P."/>
            <person name="Polz M.F."/>
            <person name="Zhang T."/>
        </authorList>
    </citation>
    <scope>NUCLEOTIDE SEQUENCE</scope>
    <source>
        <strain evidence="3">HKST-UBA01</strain>
    </source>
</reference>
<dbReference type="AlphaFoldDB" id="A0A956RPX6"/>
<protein>
    <recommendedName>
        <fullName evidence="5">YlbF family regulator</fullName>
    </recommendedName>
</protein>
<accession>A0A956RPX6</accession>
<dbReference type="EMBL" id="JAGQHR010000113">
    <property type="protein sequence ID" value="MCA9727124.1"/>
    <property type="molecule type" value="Genomic_DNA"/>
</dbReference>
<reference evidence="3" key="1">
    <citation type="submission" date="2020-04" db="EMBL/GenBank/DDBJ databases">
        <authorList>
            <person name="Zhang T."/>
        </authorList>
    </citation>
    <scope>NUCLEOTIDE SEQUENCE</scope>
    <source>
        <strain evidence="3">HKST-UBA01</strain>
    </source>
</reference>
<keyword evidence="2" id="KW-0732">Signal</keyword>
<feature type="chain" id="PRO_5037076585" description="YlbF family regulator" evidence="2">
    <location>
        <begin position="25"/>
        <end position="189"/>
    </location>
</feature>
<proteinExistence type="predicted"/>
<feature type="signal peptide" evidence="2">
    <location>
        <begin position="1"/>
        <end position="24"/>
    </location>
</feature>
<evidence type="ECO:0000313" key="4">
    <source>
        <dbReference type="Proteomes" id="UP000697710"/>
    </source>
</evidence>
<evidence type="ECO:0008006" key="5">
    <source>
        <dbReference type="Google" id="ProtNLM"/>
    </source>
</evidence>
<name>A0A956RPX6_UNCEI</name>
<comment type="caution">
    <text evidence="3">The sequence shown here is derived from an EMBL/GenBank/DDBJ whole genome shotgun (WGS) entry which is preliminary data.</text>
</comment>